<keyword evidence="5" id="KW-0552">Olfaction</keyword>
<comment type="subcellular location">
    <subcellularLocation>
        <location evidence="1">Cell membrane</location>
        <topology evidence="1">Multi-pass membrane protein</topology>
    </subcellularLocation>
</comment>
<keyword evidence="2" id="KW-1003">Cell membrane</keyword>
<organism evidence="11">
    <name type="scientific">Conopomorpha sinensis</name>
    <name type="common">litch fruit borer</name>
    <dbReference type="NCBI Taxonomy" id="940481"/>
    <lineage>
        <taxon>Eukaryota</taxon>
        <taxon>Metazoa</taxon>
        <taxon>Ecdysozoa</taxon>
        <taxon>Arthropoda</taxon>
        <taxon>Hexapoda</taxon>
        <taxon>Insecta</taxon>
        <taxon>Pterygota</taxon>
        <taxon>Neoptera</taxon>
        <taxon>Endopterygota</taxon>
        <taxon>Lepidoptera</taxon>
        <taxon>Glossata</taxon>
        <taxon>Ditrysia</taxon>
        <taxon>Tineoidea</taxon>
        <taxon>Gracillariidae</taxon>
        <taxon>Conopomorpha</taxon>
    </lineage>
</organism>
<keyword evidence="6 10" id="KW-1133">Transmembrane helix</keyword>
<dbReference type="InterPro" id="IPR004117">
    <property type="entry name" value="7tm6_olfct_rcpt"/>
</dbReference>
<keyword evidence="8 11" id="KW-0675">Receptor</keyword>
<evidence type="ECO:0000256" key="10">
    <source>
        <dbReference type="SAM" id="Phobius"/>
    </source>
</evidence>
<evidence type="ECO:0000256" key="3">
    <source>
        <dbReference type="ARBA" id="ARBA00022606"/>
    </source>
</evidence>
<evidence type="ECO:0000313" key="11">
    <source>
        <dbReference type="EMBL" id="AXY83408.1"/>
    </source>
</evidence>
<evidence type="ECO:0000256" key="8">
    <source>
        <dbReference type="ARBA" id="ARBA00023170"/>
    </source>
</evidence>
<reference evidence="11" key="1">
    <citation type="submission" date="2017-08" db="EMBL/GenBank/DDBJ databases">
        <title>Analysis of the Antennal Transcriptome and Chemosensory-related Genes of Conopomorpha sinensis Bradley (Lepidoptera: Gracilariidae).</title>
        <authorList>
            <person name="Li P."/>
            <person name="Liu Y."/>
            <person name="Wang S."/>
            <person name="Sun H."/>
        </authorList>
    </citation>
    <scope>NUCLEOTIDE SEQUENCE</scope>
</reference>
<evidence type="ECO:0000256" key="4">
    <source>
        <dbReference type="ARBA" id="ARBA00022692"/>
    </source>
</evidence>
<evidence type="ECO:0000256" key="5">
    <source>
        <dbReference type="ARBA" id="ARBA00022725"/>
    </source>
</evidence>
<evidence type="ECO:0000256" key="2">
    <source>
        <dbReference type="ARBA" id="ARBA00022475"/>
    </source>
</evidence>
<feature type="transmembrane region" description="Helical" evidence="10">
    <location>
        <begin position="110"/>
        <end position="132"/>
    </location>
</feature>
<dbReference type="GO" id="GO:0005886">
    <property type="term" value="C:plasma membrane"/>
    <property type="evidence" value="ECO:0007669"/>
    <property type="project" value="UniProtKB-SubCell"/>
</dbReference>
<evidence type="ECO:0000256" key="9">
    <source>
        <dbReference type="ARBA" id="ARBA00023224"/>
    </source>
</evidence>
<evidence type="ECO:0000256" key="6">
    <source>
        <dbReference type="ARBA" id="ARBA00022989"/>
    </source>
</evidence>
<keyword evidence="7 10" id="KW-0472">Membrane</keyword>
<feature type="transmembrane region" description="Helical" evidence="10">
    <location>
        <begin position="36"/>
        <end position="59"/>
    </location>
</feature>
<dbReference type="PANTHER" id="PTHR21137:SF35">
    <property type="entry name" value="ODORANT RECEPTOR 19A-RELATED"/>
    <property type="match status" value="1"/>
</dbReference>
<feature type="transmembrane region" description="Helical" evidence="10">
    <location>
        <begin position="179"/>
        <end position="201"/>
    </location>
</feature>
<proteinExistence type="evidence at transcript level"/>
<evidence type="ECO:0000256" key="1">
    <source>
        <dbReference type="ARBA" id="ARBA00004651"/>
    </source>
</evidence>
<dbReference type="GO" id="GO:0007165">
    <property type="term" value="P:signal transduction"/>
    <property type="evidence" value="ECO:0007669"/>
    <property type="project" value="UniProtKB-KW"/>
</dbReference>
<name>A0A3S7SGN7_9NEOP</name>
<keyword evidence="4 10" id="KW-0812">Transmembrane</keyword>
<protein>
    <submittedName>
        <fullName evidence="11">Putative odorant receptor 33</fullName>
    </submittedName>
</protein>
<dbReference type="GO" id="GO:0005549">
    <property type="term" value="F:odorant binding"/>
    <property type="evidence" value="ECO:0007669"/>
    <property type="project" value="InterPro"/>
</dbReference>
<dbReference type="PANTHER" id="PTHR21137">
    <property type="entry name" value="ODORANT RECEPTOR"/>
    <property type="match status" value="1"/>
</dbReference>
<dbReference type="Pfam" id="PF02949">
    <property type="entry name" value="7tm_6"/>
    <property type="match status" value="1"/>
</dbReference>
<evidence type="ECO:0000256" key="7">
    <source>
        <dbReference type="ARBA" id="ARBA00023136"/>
    </source>
</evidence>
<sequence>MSLNSDYKKLFHEYIQTFHLFHHKDKSEYANQTHLLVHNISHFFTIMLTSQMCIGIFLFNATPLYNNMSSGVFKDNSLNRTYELSVYVTLPIGDPERDLRYYVAVMLFDWHISFFCSVTFCMFDLYLSLMIFQIWGHLRILKHELLVFTKPKHGQCLYSDVESNLVNLKLKKLVQYHCFIMNFANQVSNTFGAMIFAYYVFHQVSCCLLLLECSQLDPKAVARYGPLTLIVFQQLMQISIVFELVGSKSEELIEATYNLPWQCMDASRRAVVQLLLMRVQRPLHLKALGMTDVGVRSMATIIKTSMSYFTLLRNS</sequence>
<accession>A0A3S7SGN7</accession>
<dbReference type="AlphaFoldDB" id="A0A3S7SGN7"/>
<dbReference type="EMBL" id="MF625581">
    <property type="protein sequence ID" value="AXY83408.1"/>
    <property type="molecule type" value="mRNA"/>
</dbReference>
<keyword evidence="9" id="KW-0807">Transducer</keyword>
<keyword evidence="3" id="KW-0716">Sensory transduction</keyword>
<dbReference type="GO" id="GO:0004984">
    <property type="term" value="F:olfactory receptor activity"/>
    <property type="evidence" value="ECO:0007669"/>
    <property type="project" value="InterPro"/>
</dbReference>